<dbReference type="RefSeq" id="WP_344853461.1">
    <property type="nucleotide sequence ID" value="NZ_BAABBY010000013.1"/>
</dbReference>
<name>A0ABP8BPD5_9SPHI</name>
<feature type="signal peptide" evidence="1">
    <location>
        <begin position="1"/>
        <end position="18"/>
    </location>
</feature>
<evidence type="ECO:0000256" key="1">
    <source>
        <dbReference type="SAM" id="SignalP"/>
    </source>
</evidence>
<accession>A0ABP8BPD5</accession>
<evidence type="ECO:0008006" key="4">
    <source>
        <dbReference type="Google" id="ProtNLM"/>
    </source>
</evidence>
<dbReference type="InterPro" id="IPR029058">
    <property type="entry name" value="AB_hydrolase_fold"/>
</dbReference>
<dbReference type="Proteomes" id="UP001501772">
    <property type="component" value="Unassembled WGS sequence"/>
</dbReference>
<dbReference type="SUPFAM" id="SSF53474">
    <property type="entry name" value="alpha/beta-Hydrolases"/>
    <property type="match status" value="1"/>
</dbReference>
<protein>
    <recommendedName>
        <fullName evidence="4">Alpha/beta hydrolase</fullName>
    </recommendedName>
</protein>
<keyword evidence="3" id="KW-1185">Reference proteome</keyword>
<comment type="caution">
    <text evidence="2">The sequence shown here is derived from an EMBL/GenBank/DDBJ whole genome shotgun (WGS) entry which is preliminary data.</text>
</comment>
<sequence length="292" mass="33200">MKYLLSILILLSGFVAHAQVKVENDQLFGKDCFYMQSLPAEVKIKGVLFLVPGFLESATAVMAQSSIVQEANKNGLAVIMVNLTPNNESFPIDKKSIHTLGNMIDDFYHKNKISLDLDLYLGGFSIGGTTTLKFYAEKYKTLKISKVFAIDPPLDMVRLRKSLLKGREKSFVAKLDTLNTEHKTQEESLKEQSVYNPDYTDLSMLPDYRLTALRIYSEPDILWWINNRSMDLSDMNVTDCAGYINKLKQKSEENKVELILTKDRGIRNNTQKHPHSWSIAEPTDLIAWLLAK</sequence>
<organism evidence="2 3">
    <name type="scientific">Pedobacter jeongneungensis</name>
    <dbReference type="NCBI Taxonomy" id="947309"/>
    <lineage>
        <taxon>Bacteria</taxon>
        <taxon>Pseudomonadati</taxon>
        <taxon>Bacteroidota</taxon>
        <taxon>Sphingobacteriia</taxon>
        <taxon>Sphingobacteriales</taxon>
        <taxon>Sphingobacteriaceae</taxon>
        <taxon>Pedobacter</taxon>
    </lineage>
</organism>
<reference evidence="3" key="1">
    <citation type="journal article" date="2019" name="Int. J. Syst. Evol. Microbiol.">
        <title>The Global Catalogue of Microorganisms (GCM) 10K type strain sequencing project: providing services to taxonomists for standard genome sequencing and annotation.</title>
        <authorList>
            <consortium name="The Broad Institute Genomics Platform"/>
            <consortium name="The Broad Institute Genome Sequencing Center for Infectious Disease"/>
            <person name="Wu L."/>
            <person name="Ma J."/>
        </authorList>
    </citation>
    <scope>NUCLEOTIDE SEQUENCE [LARGE SCALE GENOMIC DNA]</scope>
    <source>
        <strain evidence="3">JCM 17626</strain>
    </source>
</reference>
<proteinExistence type="predicted"/>
<evidence type="ECO:0000313" key="3">
    <source>
        <dbReference type="Proteomes" id="UP001501772"/>
    </source>
</evidence>
<keyword evidence="1" id="KW-0732">Signal</keyword>
<feature type="chain" id="PRO_5045393158" description="Alpha/beta hydrolase" evidence="1">
    <location>
        <begin position="19"/>
        <end position="292"/>
    </location>
</feature>
<evidence type="ECO:0000313" key="2">
    <source>
        <dbReference type="EMBL" id="GAA4212258.1"/>
    </source>
</evidence>
<dbReference type="Gene3D" id="3.40.50.1820">
    <property type="entry name" value="alpha/beta hydrolase"/>
    <property type="match status" value="1"/>
</dbReference>
<gene>
    <name evidence="2" type="ORF">GCM10022289_42810</name>
</gene>
<dbReference type="EMBL" id="BAABBY010000013">
    <property type="protein sequence ID" value="GAA4212258.1"/>
    <property type="molecule type" value="Genomic_DNA"/>
</dbReference>